<keyword evidence="4" id="KW-0150">Chloroplast</keyword>
<dbReference type="InterPro" id="IPR012678">
    <property type="entry name" value="Ribosomal_uL23/eL15/eS24_sf"/>
</dbReference>
<dbReference type="GO" id="GO:0003735">
    <property type="term" value="F:structural constituent of ribosome"/>
    <property type="evidence" value="ECO:0007669"/>
    <property type="project" value="InterPro"/>
</dbReference>
<keyword evidence="1 4" id="KW-0689">Ribosomal protein</keyword>
<dbReference type="InterPro" id="IPR012677">
    <property type="entry name" value="Nucleotide-bd_a/b_plait_sf"/>
</dbReference>
<proteinExistence type="predicted"/>
<sequence length="74" mass="8950">MNKYIFEGSVNLTKKHISLFFLRSYNISLLKINTYRMARKKKRVLTTKGYKINKKRIILSFNQNQSLPNEFYTR</sequence>
<reference evidence="4" key="2">
    <citation type="submission" date="2016-08" db="EMBL/GenBank/DDBJ databases">
        <authorList>
            <person name="Seilhamer J.J."/>
        </authorList>
    </citation>
    <scope>NUCLEOTIDE SEQUENCE</scope>
</reference>
<dbReference type="AlphaFoldDB" id="A0A1C9JBD8"/>
<keyword evidence="4" id="KW-0934">Plastid</keyword>
<reference evidence="4" key="1">
    <citation type="journal article" date="2016" name="Genome Biol. Evol.">
        <title>Evolutionary Dynamics of Chloroplast Genomes in Low Light: A Case Study of the Endolithic Green Alga Ostreobium quekettii.</title>
        <authorList>
            <person name="R Marcelino V."/>
            <person name="Cremen M.C."/>
            <person name="Jackson C.J."/>
            <person name="Larkum A.A."/>
            <person name="Verbruggen H."/>
        </authorList>
    </citation>
    <scope>NUCLEOTIDE SEQUENCE</scope>
</reference>
<dbReference type="Gene3D" id="3.30.70.330">
    <property type="match status" value="1"/>
</dbReference>
<protein>
    <recommendedName>
        <fullName evidence="3">Large ribosomal subunit protein uL23c</fullName>
    </recommendedName>
</protein>
<dbReference type="GO" id="GO:0005840">
    <property type="term" value="C:ribosome"/>
    <property type="evidence" value="ECO:0007669"/>
    <property type="project" value="UniProtKB-KW"/>
</dbReference>
<organism evidence="4">
    <name type="scientific">Derbesia sp. WEST4838</name>
    <dbReference type="NCBI Taxonomy" id="1847751"/>
    <lineage>
        <taxon>Eukaryota</taxon>
        <taxon>Viridiplantae</taxon>
        <taxon>Chlorophyta</taxon>
        <taxon>core chlorophytes</taxon>
        <taxon>Ulvophyceae</taxon>
        <taxon>TCBD clade</taxon>
        <taxon>Bryopsidales</taxon>
        <taxon>Bryopsidineae</taxon>
        <taxon>Derbesiaceae</taxon>
        <taxon>Derbesia</taxon>
    </lineage>
</organism>
<name>A0A1C9JBD8_9CHLO</name>
<evidence type="ECO:0000256" key="2">
    <source>
        <dbReference type="ARBA" id="ARBA00023274"/>
    </source>
</evidence>
<evidence type="ECO:0000256" key="1">
    <source>
        <dbReference type="ARBA" id="ARBA00022980"/>
    </source>
</evidence>
<evidence type="ECO:0000313" key="4">
    <source>
        <dbReference type="EMBL" id="AOP19163.1"/>
    </source>
</evidence>
<dbReference type="SUPFAM" id="SSF54189">
    <property type="entry name" value="Ribosomal proteins S24e, L23 and L15e"/>
    <property type="match status" value="1"/>
</dbReference>
<gene>
    <name evidence="4" type="primary">rpl23</name>
</gene>
<evidence type="ECO:0000256" key="3">
    <source>
        <dbReference type="ARBA" id="ARBA00035287"/>
    </source>
</evidence>
<dbReference type="RefSeq" id="YP_009306259.1">
    <property type="nucleotide sequence ID" value="NC_031367.1"/>
</dbReference>
<dbReference type="GeneID" id="29288632"/>
<dbReference type="GO" id="GO:1990904">
    <property type="term" value="C:ribonucleoprotein complex"/>
    <property type="evidence" value="ECO:0007669"/>
    <property type="project" value="UniProtKB-KW"/>
</dbReference>
<keyword evidence="2" id="KW-0687">Ribonucleoprotein</keyword>
<accession>A0A1C9JBD8</accession>
<dbReference type="EMBL" id="KX808497">
    <property type="protein sequence ID" value="AOP19163.1"/>
    <property type="molecule type" value="Genomic_DNA"/>
</dbReference>
<geneLocation type="chloroplast" evidence="4"/>
<dbReference type="GO" id="GO:0006412">
    <property type="term" value="P:translation"/>
    <property type="evidence" value="ECO:0007669"/>
    <property type="project" value="InterPro"/>
</dbReference>